<reference evidence="2 3" key="1">
    <citation type="submission" date="2020-02" db="EMBL/GenBank/DDBJ databases">
        <title>Draft genome sequence of Haematococcus lacustris strain NIES-144.</title>
        <authorList>
            <person name="Morimoto D."/>
            <person name="Nakagawa S."/>
            <person name="Yoshida T."/>
            <person name="Sawayama S."/>
        </authorList>
    </citation>
    <scope>NUCLEOTIDE SEQUENCE [LARGE SCALE GENOMIC DNA]</scope>
    <source>
        <strain evidence="2 3">NIES-144</strain>
    </source>
</reference>
<feature type="non-terminal residue" evidence="2">
    <location>
        <position position="1"/>
    </location>
</feature>
<dbReference type="InterPro" id="IPR046362">
    <property type="entry name" value="Zw10/DSL1_C_sf"/>
</dbReference>
<evidence type="ECO:0000313" key="2">
    <source>
        <dbReference type="EMBL" id="GFH30222.1"/>
    </source>
</evidence>
<dbReference type="Proteomes" id="UP000485058">
    <property type="component" value="Unassembled WGS sequence"/>
</dbReference>
<dbReference type="EMBL" id="BLLF01004772">
    <property type="protein sequence ID" value="GFH30222.1"/>
    <property type="molecule type" value="Genomic_DNA"/>
</dbReference>
<keyword evidence="3" id="KW-1185">Reference proteome</keyword>
<dbReference type="Pfam" id="PF22766">
    <property type="entry name" value="ZW10_C2"/>
    <property type="match status" value="1"/>
</dbReference>
<comment type="caution">
    <text evidence="2">The sequence shown here is derived from an EMBL/GenBank/DDBJ whole genome shotgun (WGS) entry which is preliminary data.</text>
</comment>
<evidence type="ECO:0000313" key="3">
    <source>
        <dbReference type="Proteomes" id="UP000485058"/>
    </source>
</evidence>
<evidence type="ECO:0000259" key="1">
    <source>
        <dbReference type="Pfam" id="PF22766"/>
    </source>
</evidence>
<sequence length="133" mass="14357">DLGVEDCKELQLLLGPLATDCLTALLPGTAPGAPHSAPDPAEGPQLSGLPLHLLHACVLGRCTPLRKLRTLTQLLDAPMRDIVALWEQRELQVGCLREAAGFDPDDVQHLLCALFEASEYRRDALARVAASSW</sequence>
<dbReference type="AlphaFoldDB" id="A0A6A0AC78"/>
<protein>
    <recommendedName>
        <fullName evidence="1">ZW10 C-terminal helical domain-containing protein</fullName>
    </recommendedName>
</protein>
<dbReference type="Gene3D" id="1.10.357.150">
    <property type="match status" value="1"/>
</dbReference>
<organism evidence="2 3">
    <name type="scientific">Haematococcus lacustris</name>
    <name type="common">Green alga</name>
    <name type="synonym">Haematococcus pluvialis</name>
    <dbReference type="NCBI Taxonomy" id="44745"/>
    <lineage>
        <taxon>Eukaryota</taxon>
        <taxon>Viridiplantae</taxon>
        <taxon>Chlorophyta</taxon>
        <taxon>core chlorophytes</taxon>
        <taxon>Chlorophyceae</taxon>
        <taxon>CS clade</taxon>
        <taxon>Chlamydomonadales</taxon>
        <taxon>Haematococcaceae</taxon>
        <taxon>Haematococcus</taxon>
    </lineage>
</organism>
<gene>
    <name evidence="2" type="ORF">HaLaN_29029</name>
</gene>
<feature type="non-terminal residue" evidence="2">
    <location>
        <position position="133"/>
    </location>
</feature>
<accession>A0A6A0AC78</accession>
<proteinExistence type="predicted"/>
<feature type="domain" description="ZW10 C-terminal helical" evidence="1">
    <location>
        <begin position="65"/>
        <end position="128"/>
    </location>
</feature>
<dbReference type="InterPro" id="IPR055148">
    <property type="entry name" value="ZW10_C_2"/>
</dbReference>
<name>A0A6A0AC78_HAELA</name>